<evidence type="ECO:0000313" key="2">
    <source>
        <dbReference type="EMBL" id="KRG52673.1"/>
    </source>
</evidence>
<dbReference type="InterPro" id="IPR029058">
    <property type="entry name" value="AB_hydrolase_fold"/>
</dbReference>
<evidence type="ECO:0000259" key="1">
    <source>
        <dbReference type="Pfam" id="PF06057"/>
    </source>
</evidence>
<comment type="caution">
    <text evidence="2">The sequence shown here is derived from an EMBL/GenBank/DDBJ whole genome shotgun (WGS) entry which is preliminary data.</text>
</comment>
<feature type="non-terminal residue" evidence="2">
    <location>
        <position position="1"/>
    </location>
</feature>
<dbReference type="SUPFAM" id="SSF53474">
    <property type="entry name" value="alpha/beta-Hydrolases"/>
    <property type="match status" value="1"/>
</dbReference>
<organism evidence="2 3">
    <name type="scientific">Stenotrophomonas nitritireducens</name>
    <dbReference type="NCBI Taxonomy" id="83617"/>
    <lineage>
        <taxon>Bacteria</taxon>
        <taxon>Pseudomonadati</taxon>
        <taxon>Pseudomonadota</taxon>
        <taxon>Gammaproteobacteria</taxon>
        <taxon>Lysobacterales</taxon>
        <taxon>Lysobacteraceae</taxon>
        <taxon>Stenotrophomonas</taxon>
    </lineage>
</organism>
<sequence>ALAQAGIPVVGVDSLRYFWSERTPAGFAADLDRIARHYARQWQRPNLMLVGFSQGADVLPAAINRLSTDTASMLAMTALLSVGTRADYEFHVSNWLGGGSDRGLPIAPEMRRLAAARTVCVYGQDDDDALCPHLPAGSAQVVRLPGDHHFEGDYAGLAQVILQRLRGLSSTAGAGPAK</sequence>
<feature type="domain" description="Bacterial virulence" evidence="1">
    <location>
        <begin position="1"/>
        <end position="166"/>
    </location>
</feature>
<protein>
    <submittedName>
        <fullName evidence="2">Acid virulence protein B</fullName>
    </submittedName>
</protein>
<reference evidence="2 3" key="1">
    <citation type="submission" date="2015-05" db="EMBL/GenBank/DDBJ databases">
        <title>Genome sequencing and analysis of members of genus Stenotrophomonas.</title>
        <authorList>
            <person name="Patil P.P."/>
            <person name="Midha S."/>
            <person name="Patil P.B."/>
        </authorList>
    </citation>
    <scope>NUCLEOTIDE SEQUENCE [LARGE SCALE GENOMIC DNA]</scope>
    <source>
        <strain evidence="2 3">DSM 12575</strain>
    </source>
</reference>
<dbReference type="EMBL" id="LDJG01000073">
    <property type="protein sequence ID" value="KRG52673.1"/>
    <property type="molecule type" value="Genomic_DNA"/>
</dbReference>
<dbReference type="RefSeq" id="WP_244481365.1">
    <property type="nucleotide sequence ID" value="NZ_LDJG01000073.1"/>
</dbReference>
<gene>
    <name evidence="2" type="ORF">ABB22_17545</name>
</gene>
<dbReference type="Proteomes" id="UP000050902">
    <property type="component" value="Unassembled WGS sequence"/>
</dbReference>
<evidence type="ECO:0000313" key="3">
    <source>
        <dbReference type="Proteomes" id="UP000050902"/>
    </source>
</evidence>
<dbReference type="InterPro" id="IPR010333">
    <property type="entry name" value="VirJ"/>
</dbReference>
<proteinExistence type="predicted"/>
<dbReference type="Pfam" id="PF06057">
    <property type="entry name" value="VirJ"/>
    <property type="match status" value="1"/>
</dbReference>
<name>A0ABR5NFJ3_9GAMM</name>
<dbReference type="Gene3D" id="3.40.50.1820">
    <property type="entry name" value="alpha/beta hydrolase"/>
    <property type="match status" value="1"/>
</dbReference>
<accession>A0ABR5NFJ3</accession>
<keyword evidence="3" id="KW-1185">Reference proteome</keyword>